<evidence type="ECO:0000313" key="4">
    <source>
        <dbReference type="EMBL" id="MBR8827385.1"/>
    </source>
</evidence>
<dbReference type="InterPro" id="IPR010994">
    <property type="entry name" value="RuvA_2-like"/>
</dbReference>
<dbReference type="InterPro" id="IPR036388">
    <property type="entry name" value="WH-like_DNA-bd_sf"/>
</dbReference>
<dbReference type="PANTHER" id="PTHR43022">
    <property type="entry name" value="PROTEIN SMF"/>
    <property type="match status" value="1"/>
</dbReference>
<evidence type="ECO:0000259" key="3">
    <source>
        <dbReference type="Pfam" id="PF17782"/>
    </source>
</evidence>
<proteinExistence type="inferred from homology"/>
<dbReference type="InterPro" id="IPR003488">
    <property type="entry name" value="DprA"/>
</dbReference>
<dbReference type="Pfam" id="PF02481">
    <property type="entry name" value="DNA_processg_A"/>
    <property type="match status" value="1"/>
</dbReference>
<evidence type="ECO:0000259" key="2">
    <source>
        <dbReference type="Pfam" id="PF02481"/>
    </source>
</evidence>
<dbReference type="InterPro" id="IPR041614">
    <property type="entry name" value="DprA_WH"/>
</dbReference>
<organism evidence="4 5">
    <name type="scientific">Gomphosphaeria aponina SAG 52.96 = DSM 107014</name>
    <dbReference type="NCBI Taxonomy" id="1521640"/>
    <lineage>
        <taxon>Bacteria</taxon>
        <taxon>Bacillati</taxon>
        <taxon>Cyanobacteriota</taxon>
        <taxon>Cyanophyceae</taxon>
        <taxon>Oscillatoriophycideae</taxon>
        <taxon>Chroococcales</taxon>
        <taxon>Gomphosphaeriaceae</taxon>
        <taxon>Gomphosphaeria</taxon>
    </lineage>
</organism>
<dbReference type="PANTHER" id="PTHR43022:SF1">
    <property type="entry name" value="PROTEIN SMF"/>
    <property type="match status" value="1"/>
</dbReference>
<dbReference type="Proteomes" id="UP000767446">
    <property type="component" value="Unassembled WGS sequence"/>
</dbReference>
<evidence type="ECO:0000313" key="5">
    <source>
        <dbReference type="Proteomes" id="UP000767446"/>
    </source>
</evidence>
<dbReference type="InterPro" id="IPR057666">
    <property type="entry name" value="DrpA_SLOG"/>
</dbReference>
<reference evidence="4" key="1">
    <citation type="submission" date="2021-02" db="EMBL/GenBank/DDBJ databases">
        <title>Metagenome analyses of Stigonema ocellatum DSM 106950, Chlorogloea purpurea SAG 13.99 and Gomphosphaeria aponina DSM 107014.</title>
        <authorList>
            <person name="Marter P."/>
            <person name="Huang S."/>
        </authorList>
    </citation>
    <scope>NUCLEOTIDE SEQUENCE</scope>
    <source>
        <strain evidence="4">JP213</strain>
    </source>
</reference>
<dbReference type="AlphaFoldDB" id="A0A941GUF3"/>
<comment type="caution">
    <text evidence="4">The sequence shown here is derived from an EMBL/GenBank/DDBJ whole genome shotgun (WGS) entry which is preliminary data.</text>
</comment>
<dbReference type="Pfam" id="PF14520">
    <property type="entry name" value="HHH_5"/>
    <property type="match status" value="1"/>
</dbReference>
<protein>
    <submittedName>
        <fullName evidence="4">DNA-processing protein DprA</fullName>
    </submittedName>
</protein>
<dbReference type="SUPFAM" id="SSF47781">
    <property type="entry name" value="RuvA domain 2-like"/>
    <property type="match status" value="1"/>
</dbReference>
<dbReference type="SUPFAM" id="SSF102405">
    <property type="entry name" value="MCP/YpsA-like"/>
    <property type="match status" value="1"/>
</dbReference>
<dbReference type="Gene3D" id="3.40.50.450">
    <property type="match status" value="1"/>
</dbReference>
<accession>A0A941GUF3</accession>
<sequence>MNNNERAYWLAWSLIPGVGSLTLKRIQKHFHTLAEAWAASPRNLAEIEGIGEKMVKRIMEVRSQIDPEKLLEEHQQKNPHFWTPVDPEYPQLLREIPNPPAILYYQGQVKLEENQGITPMIAIVGTREHTEHGKRWTRKISVALAQHNFTVVSGMAAGIDGIAHRSCLDAGGRTIAVVGTGLDVVYPREHAKLYEQIQEQGLILSEYPAGTQPHRHNFPQRNRIIAALSQGILVMEAPEKSGALITARYGKEFSREVYSLPNSPDNLKSRGCLRLLHDGAEIIIEEGELLKKLGATQKLELKEELSSQPNPIESLKLAPDLAEVMGAIASSPIPFDLIVQQTGKEAGIVSSILLQLELLGLISQLPGMRYQRN</sequence>
<dbReference type="Gene3D" id="1.10.10.10">
    <property type="entry name" value="Winged helix-like DNA-binding domain superfamily/Winged helix DNA-binding domain"/>
    <property type="match status" value="1"/>
</dbReference>
<feature type="domain" description="DprA winged helix" evidence="3">
    <location>
        <begin position="316"/>
        <end position="368"/>
    </location>
</feature>
<comment type="similarity">
    <text evidence="1">Belongs to the DprA/Smf family.</text>
</comment>
<dbReference type="GO" id="GO:0009294">
    <property type="term" value="P:DNA-mediated transformation"/>
    <property type="evidence" value="ECO:0007669"/>
    <property type="project" value="InterPro"/>
</dbReference>
<gene>
    <name evidence="4" type="primary">dprA</name>
    <name evidence="4" type="ORF">DSM107014_05680</name>
</gene>
<evidence type="ECO:0000256" key="1">
    <source>
        <dbReference type="ARBA" id="ARBA00006525"/>
    </source>
</evidence>
<dbReference type="Pfam" id="PF17782">
    <property type="entry name" value="WHD_DprA"/>
    <property type="match status" value="1"/>
</dbReference>
<dbReference type="NCBIfam" id="TIGR00732">
    <property type="entry name" value="dprA"/>
    <property type="match status" value="1"/>
</dbReference>
<name>A0A941GUF3_9CHRO</name>
<dbReference type="EMBL" id="JADQBC010000028">
    <property type="protein sequence ID" value="MBR8827385.1"/>
    <property type="molecule type" value="Genomic_DNA"/>
</dbReference>
<feature type="domain" description="Smf/DprA SLOG" evidence="2">
    <location>
        <begin position="81"/>
        <end position="293"/>
    </location>
</feature>